<accession>A0A929PW78</accession>
<name>A0A929PW78_9SPHI</name>
<evidence type="ECO:0000313" key="2">
    <source>
        <dbReference type="EMBL" id="MBE9661070.1"/>
    </source>
</evidence>
<evidence type="ECO:0000313" key="3">
    <source>
        <dbReference type="Proteomes" id="UP000622475"/>
    </source>
</evidence>
<keyword evidence="1" id="KW-1133">Transmembrane helix</keyword>
<proteinExistence type="predicted"/>
<gene>
    <name evidence="2" type="ORF">IRJ16_04175</name>
</gene>
<comment type="caution">
    <text evidence="2">The sequence shown here is derived from an EMBL/GenBank/DDBJ whole genome shotgun (WGS) entry which is preliminary data.</text>
</comment>
<sequence>MKRKAIANVKFFTGLGLQAVLAVTLLFLGCKMGFTSVNLSDVNVTIGKIAFVSVQSNRGPKAVPGQKEFVFYIDAQTNGYWIYRSSGKYDDLLSKISAGTEVKVFYSQMSDQTTTTLLTKLMLKANPFTV</sequence>
<dbReference type="Proteomes" id="UP000622475">
    <property type="component" value="Unassembled WGS sequence"/>
</dbReference>
<dbReference type="RefSeq" id="WP_194110279.1">
    <property type="nucleotide sequence ID" value="NZ_JADFFL010000002.1"/>
</dbReference>
<dbReference type="PROSITE" id="PS51257">
    <property type="entry name" value="PROKAR_LIPOPROTEIN"/>
    <property type="match status" value="1"/>
</dbReference>
<dbReference type="AlphaFoldDB" id="A0A929PW78"/>
<reference evidence="2" key="1">
    <citation type="submission" date="2020-10" db="EMBL/GenBank/DDBJ databases">
        <title>Mucilaginibacter mali sp. nov., isolated from rhizosphere soil of apple orchard.</title>
        <authorList>
            <person name="Lee J.-S."/>
            <person name="Kim H.S."/>
            <person name="Kim J.-S."/>
        </authorList>
    </citation>
    <scope>NUCLEOTIDE SEQUENCE</scope>
    <source>
        <strain evidence="2">KCTC 22746</strain>
    </source>
</reference>
<dbReference type="EMBL" id="JADFFL010000002">
    <property type="protein sequence ID" value="MBE9661070.1"/>
    <property type="molecule type" value="Genomic_DNA"/>
</dbReference>
<organism evidence="2 3">
    <name type="scientific">Mucilaginibacter myungsuensis</name>
    <dbReference type="NCBI Taxonomy" id="649104"/>
    <lineage>
        <taxon>Bacteria</taxon>
        <taxon>Pseudomonadati</taxon>
        <taxon>Bacteroidota</taxon>
        <taxon>Sphingobacteriia</taxon>
        <taxon>Sphingobacteriales</taxon>
        <taxon>Sphingobacteriaceae</taxon>
        <taxon>Mucilaginibacter</taxon>
    </lineage>
</organism>
<keyword evidence="1" id="KW-0472">Membrane</keyword>
<protein>
    <submittedName>
        <fullName evidence="2">Uncharacterized protein</fullName>
    </submittedName>
</protein>
<evidence type="ECO:0000256" key="1">
    <source>
        <dbReference type="SAM" id="Phobius"/>
    </source>
</evidence>
<keyword evidence="3" id="KW-1185">Reference proteome</keyword>
<feature type="transmembrane region" description="Helical" evidence="1">
    <location>
        <begin position="12"/>
        <end position="34"/>
    </location>
</feature>
<keyword evidence="1" id="KW-0812">Transmembrane</keyword>